<dbReference type="InterPro" id="IPR003661">
    <property type="entry name" value="HisK_dim/P_dom"/>
</dbReference>
<dbReference type="Gene3D" id="1.10.287.130">
    <property type="match status" value="1"/>
</dbReference>
<evidence type="ECO:0000259" key="9">
    <source>
        <dbReference type="PROSITE" id="PS50109"/>
    </source>
</evidence>
<evidence type="ECO:0000256" key="5">
    <source>
        <dbReference type="ARBA" id="ARBA00022692"/>
    </source>
</evidence>
<dbReference type="GO" id="GO:0000155">
    <property type="term" value="F:phosphorelay sensor kinase activity"/>
    <property type="evidence" value="ECO:0007669"/>
    <property type="project" value="InterPro"/>
</dbReference>
<dbReference type="SMART" id="SM00388">
    <property type="entry name" value="HisKA"/>
    <property type="match status" value="1"/>
</dbReference>
<evidence type="ECO:0000313" key="10">
    <source>
        <dbReference type="EMBL" id="AKJ69453.1"/>
    </source>
</evidence>
<dbReference type="Proteomes" id="UP000036700">
    <property type="component" value="Chromosome"/>
</dbReference>
<dbReference type="KEGG" id="ptx:ABW99_15775"/>
<accession>A0A0G3EQX5</accession>
<keyword evidence="8" id="KW-0472">Membrane</keyword>
<evidence type="ECO:0000313" key="11">
    <source>
        <dbReference type="Proteomes" id="UP000036700"/>
    </source>
</evidence>
<feature type="domain" description="Histidine kinase" evidence="9">
    <location>
        <begin position="245"/>
        <end position="455"/>
    </location>
</feature>
<dbReference type="Pfam" id="PF00512">
    <property type="entry name" value="HisKA"/>
    <property type="match status" value="1"/>
</dbReference>
<gene>
    <name evidence="10" type="ORF">ABW99_15775</name>
</gene>
<dbReference type="SUPFAM" id="SSF47384">
    <property type="entry name" value="Homodimeric domain of signal transducing histidine kinase"/>
    <property type="match status" value="1"/>
</dbReference>
<evidence type="ECO:0000256" key="2">
    <source>
        <dbReference type="ARBA" id="ARBA00012438"/>
    </source>
</evidence>
<keyword evidence="5 8" id="KW-0812">Transmembrane</keyword>
<dbReference type="Pfam" id="PF02518">
    <property type="entry name" value="HATPase_c"/>
    <property type="match status" value="1"/>
</dbReference>
<dbReference type="InterPro" id="IPR050428">
    <property type="entry name" value="TCS_sensor_his_kinase"/>
</dbReference>
<evidence type="ECO:0000256" key="1">
    <source>
        <dbReference type="ARBA" id="ARBA00000085"/>
    </source>
</evidence>
<evidence type="ECO:0000256" key="3">
    <source>
        <dbReference type="ARBA" id="ARBA00022553"/>
    </source>
</evidence>
<dbReference type="InterPro" id="IPR013727">
    <property type="entry name" value="2CSK_N"/>
</dbReference>
<keyword evidence="4" id="KW-0808">Transferase</keyword>
<comment type="catalytic activity">
    <reaction evidence="1">
        <text>ATP + protein L-histidine = ADP + protein N-phospho-L-histidine.</text>
        <dbReference type="EC" id="2.7.13.3"/>
    </reaction>
</comment>
<keyword evidence="7 8" id="KW-1133">Transmembrane helix</keyword>
<dbReference type="InterPro" id="IPR036890">
    <property type="entry name" value="HATPase_C_sf"/>
</dbReference>
<dbReference type="InterPro" id="IPR003594">
    <property type="entry name" value="HATPase_dom"/>
</dbReference>
<keyword evidence="11" id="KW-1185">Reference proteome</keyword>
<dbReference type="GO" id="GO:0005886">
    <property type="term" value="C:plasma membrane"/>
    <property type="evidence" value="ECO:0007669"/>
    <property type="project" value="TreeGrafter"/>
</dbReference>
<name>A0A0G3EQX5_9BURK</name>
<dbReference type="InterPro" id="IPR036097">
    <property type="entry name" value="HisK_dim/P_sf"/>
</dbReference>
<dbReference type="CDD" id="cd00082">
    <property type="entry name" value="HisKA"/>
    <property type="match status" value="1"/>
</dbReference>
<proteinExistence type="predicted"/>
<dbReference type="AlphaFoldDB" id="A0A0G3EQX5"/>
<dbReference type="Gene3D" id="3.30.565.10">
    <property type="entry name" value="Histidine kinase-like ATPase, C-terminal domain"/>
    <property type="match status" value="1"/>
</dbReference>
<dbReference type="CDD" id="cd00075">
    <property type="entry name" value="HATPase"/>
    <property type="match status" value="1"/>
</dbReference>
<dbReference type="PANTHER" id="PTHR45436">
    <property type="entry name" value="SENSOR HISTIDINE KINASE YKOH"/>
    <property type="match status" value="1"/>
</dbReference>
<dbReference type="Pfam" id="PF08521">
    <property type="entry name" value="2CSK_N"/>
    <property type="match status" value="1"/>
</dbReference>
<evidence type="ECO:0000256" key="8">
    <source>
        <dbReference type="SAM" id="Phobius"/>
    </source>
</evidence>
<dbReference type="InterPro" id="IPR005467">
    <property type="entry name" value="His_kinase_dom"/>
</dbReference>
<dbReference type="SMART" id="SM00387">
    <property type="entry name" value="HATPase_c"/>
    <property type="match status" value="1"/>
</dbReference>
<feature type="transmembrane region" description="Helical" evidence="8">
    <location>
        <begin position="12"/>
        <end position="34"/>
    </location>
</feature>
<dbReference type="STRING" id="445709.ABW99_15775"/>
<sequence length="456" mass="50418">MKVAKNSLYTRLVTRTGAILAGSAAVSLVAIWLATNYAANQAYDKILTSKVLQIAGSTWYRNGTVNVDVPIAAISNLSPDDRTFYAVLDTNGRTIAGDINFRPHIPWAAIRNGPVLFNGTYKGVPVRIAIAGRRMPVTSPHPWAIAMLAQTTNARFAFARDLTADTFVVILVMGILTIIAAMFTLFQALSPLKRIEQFLRQRDPLELSPLSLEVPIEIRTLVDTLNGFMRRLAAHQSASRRVMAEAAHQLRTPVTALLSQMELLSNQEDESKKRVHLSRLQTLSRELGALINQLIHHAMVQQRAQTTPLVPTDLAALIRAQMSEALSDGPSREIDVSIGTPDTPCIVDADPTALREAIKNILHNALQYGAPSLLRVELVNRSRYWELRFIDDGPGIPPEAWHQVRKPFSTRSGGRSGASLGLAIAQEVMISHRGRLHFAFREDGLFMVILIFRARH</sequence>
<dbReference type="PATRIC" id="fig|445709.3.peg.3337"/>
<dbReference type="OrthoDB" id="8554694at2"/>
<dbReference type="PANTHER" id="PTHR45436:SF1">
    <property type="entry name" value="SENSOR PROTEIN QSEC"/>
    <property type="match status" value="1"/>
</dbReference>
<keyword evidence="3" id="KW-0597">Phosphoprotein</keyword>
<evidence type="ECO:0000256" key="6">
    <source>
        <dbReference type="ARBA" id="ARBA00022777"/>
    </source>
</evidence>
<evidence type="ECO:0000256" key="7">
    <source>
        <dbReference type="ARBA" id="ARBA00022989"/>
    </source>
</evidence>
<dbReference type="PROSITE" id="PS50109">
    <property type="entry name" value="HIS_KIN"/>
    <property type="match status" value="1"/>
</dbReference>
<protein>
    <recommendedName>
        <fullName evidence="2">histidine kinase</fullName>
        <ecNumber evidence="2">2.7.13.3</ecNumber>
    </recommendedName>
</protein>
<dbReference type="EC" id="2.7.13.3" evidence="2"/>
<dbReference type="EMBL" id="CP011568">
    <property type="protein sequence ID" value="AKJ69453.1"/>
    <property type="molecule type" value="Genomic_DNA"/>
</dbReference>
<organism evidence="10 11">
    <name type="scientific">Pandoraea thiooxydans</name>
    <dbReference type="NCBI Taxonomy" id="445709"/>
    <lineage>
        <taxon>Bacteria</taxon>
        <taxon>Pseudomonadati</taxon>
        <taxon>Pseudomonadota</taxon>
        <taxon>Betaproteobacteria</taxon>
        <taxon>Burkholderiales</taxon>
        <taxon>Burkholderiaceae</taxon>
        <taxon>Pandoraea</taxon>
    </lineage>
</organism>
<evidence type="ECO:0000256" key="4">
    <source>
        <dbReference type="ARBA" id="ARBA00022679"/>
    </source>
</evidence>
<keyword evidence="6 10" id="KW-0418">Kinase</keyword>
<reference evidence="11" key="1">
    <citation type="submission" date="2015-06" db="EMBL/GenBank/DDBJ databases">
        <authorList>
            <person name="Lim Y.L."/>
            <person name="Ee R."/>
            <person name="Yong D."/>
            <person name="How K.Y."/>
            <person name="Yin W.F."/>
            <person name="Chan K.G."/>
        </authorList>
    </citation>
    <scope>NUCLEOTIDE SEQUENCE [LARGE SCALE GENOMIC DNA]</scope>
    <source>
        <strain evidence="11">DSM 25325</strain>
    </source>
</reference>
<dbReference type="SUPFAM" id="SSF55874">
    <property type="entry name" value="ATPase domain of HSP90 chaperone/DNA topoisomerase II/histidine kinase"/>
    <property type="match status" value="1"/>
</dbReference>
<feature type="transmembrane region" description="Helical" evidence="8">
    <location>
        <begin position="167"/>
        <end position="192"/>
    </location>
</feature>